<dbReference type="SUPFAM" id="SSF52540">
    <property type="entry name" value="P-loop containing nucleoside triphosphate hydrolases"/>
    <property type="match status" value="1"/>
</dbReference>
<dbReference type="GO" id="GO:0005524">
    <property type="term" value="F:ATP binding"/>
    <property type="evidence" value="ECO:0007669"/>
    <property type="project" value="UniProtKB-KW"/>
</dbReference>
<dbReference type="InterPro" id="IPR057342">
    <property type="entry name" value="DEXDc_RapA"/>
</dbReference>
<gene>
    <name evidence="7" type="primary">rapA</name>
    <name evidence="7" type="ORF">Pla175_17700</name>
</gene>
<evidence type="ECO:0000313" key="7">
    <source>
        <dbReference type="EMBL" id="QDU88394.1"/>
    </source>
</evidence>
<dbReference type="SMART" id="SM00490">
    <property type="entry name" value="HELICc"/>
    <property type="match status" value="1"/>
</dbReference>
<dbReference type="RefSeq" id="WP_145283269.1">
    <property type="nucleotide sequence ID" value="NZ_CP036291.1"/>
</dbReference>
<evidence type="ECO:0000259" key="6">
    <source>
        <dbReference type="PROSITE" id="PS51194"/>
    </source>
</evidence>
<evidence type="ECO:0000313" key="8">
    <source>
        <dbReference type="Proteomes" id="UP000317429"/>
    </source>
</evidence>
<evidence type="ECO:0000256" key="2">
    <source>
        <dbReference type="ARBA" id="ARBA00022801"/>
    </source>
</evidence>
<accession>A0A518DA81</accession>
<dbReference type="Pfam" id="PF00271">
    <property type="entry name" value="Helicase_C"/>
    <property type="match status" value="1"/>
</dbReference>
<proteinExistence type="predicted"/>
<dbReference type="InterPro" id="IPR027417">
    <property type="entry name" value="P-loop_NTPase"/>
</dbReference>
<evidence type="ECO:0000256" key="1">
    <source>
        <dbReference type="ARBA" id="ARBA00022741"/>
    </source>
</evidence>
<evidence type="ECO:0000256" key="4">
    <source>
        <dbReference type="ARBA" id="ARBA00022840"/>
    </source>
</evidence>
<dbReference type="OrthoDB" id="9814088at2"/>
<dbReference type="InterPro" id="IPR049730">
    <property type="entry name" value="SNF2/RAD54-like_C"/>
</dbReference>
<dbReference type="InterPro" id="IPR038718">
    <property type="entry name" value="SNF2-like_sf"/>
</dbReference>
<organism evidence="7 8">
    <name type="scientific">Pirellulimonas nuda</name>
    <dbReference type="NCBI Taxonomy" id="2528009"/>
    <lineage>
        <taxon>Bacteria</taxon>
        <taxon>Pseudomonadati</taxon>
        <taxon>Planctomycetota</taxon>
        <taxon>Planctomycetia</taxon>
        <taxon>Pirellulales</taxon>
        <taxon>Lacipirellulaceae</taxon>
        <taxon>Pirellulimonas</taxon>
    </lineage>
</organism>
<reference evidence="7 8" key="1">
    <citation type="submission" date="2019-02" db="EMBL/GenBank/DDBJ databases">
        <title>Deep-cultivation of Planctomycetes and their phenomic and genomic characterization uncovers novel biology.</title>
        <authorList>
            <person name="Wiegand S."/>
            <person name="Jogler M."/>
            <person name="Boedeker C."/>
            <person name="Pinto D."/>
            <person name="Vollmers J."/>
            <person name="Rivas-Marin E."/>
            <person name="Kohn T."/>
            <person name="Peeters S.H."/>
            <person name="Heuer A."/>
            <person name="Rast P."/>
            <person name="Oberbeckmann S."/>
            <person name="Bunk B."/>
            <person name="Jeske O."/>
            <person name="Meyerdierks A."/>
            <person name="Storesund J.E."/>
            <person name="Kallscheuer N."/>
            <person name="Luecker S."/>
            <person name="Lage O.M."/>
            <person name="Pohl T."/>
            <person name="Merkel B.J."/>
            <person name="Hornburger P."/>
            <person name="Mueller R.-W."/>
            <person name="Bruemmer F."/>
            <person name="Labrenz M."/>
            <person name="Spormann A.M."/>
            <person name="Op den Camp H."/>
            <person name="Overmann J."/>
            <person name="Amann R."/>
            <person name="Jetten M.S.M."/>
            <person name="Mascher T."/>
            <person name="Medema M.H."/>
            <person name="Devos D.P."/>
            <person name="Kaster A.-K."/>
            <person name="Ovreas L."/>
            <person name="Rohde M."/>
            <person name="Galperin M.Y."/>
            <person name="Jogler C."/>
        </authorList>
    </citation>
    <scope>NUCLEOTIDE SEQUENCE [LARGE SCALE GENOMIC DNA]</scope>
    <source>
        <strain evidence="7 8">Pla175</strain>
    </source>
</reference>
<dbReference type="PROSITE" id="PS51192">
    <property type="entry name" value="HELICASE_ATP_BIND_1"/>
    <property type="match status" value="1"/>
</dbReference>
<dbReference type="PANTHER" id="PTHR45766">
    <property type="entry name" value="DNA ANNEALING HELICASE AND ENDONUCLEASE ZRANB3 FAMILY MEMBER"/>
    <property type="match status" value="1"/>
</dbReference>
<dbReference type="InterPro" id="IPR001650">
    <property type="entry name" value="Helicase_C-like"/>
</dbReference>
<protein>
    <submittedName>
        <fullName evidence="7">RNA polymerase-associated protein RapA</fullName>
        <ecNumber evidence="7">3.6.4.-</ecNumber>
    </submittedName>
</protein>
<dbReference type="InterPro" id="IPR014001">
    <property type="entry name" value="Helicase_ATP-bd"/>
</dbReference>
<dbReference type="PROSITE" id="PS51194">
    <property type="entry name" value="HELICASE_CTER"/>
    <property type="match status" value="1"/>
</dbReference>
<keyword evidence="4" id="KW-0067">ATP-binding</keyword>
<dbReference type="Pfam" id="PF00176">
    <property type="entry name" value="SNF2-rel_dom"/>
    <property type="match status" value="1"/>
</dbReference>
<feature type="domain" description="Helicase ATP-binding" evidence="5">
    <location>
        <begin position="131"/>
        <end position="318"/>
    </location>
</feature>
<dbReference type="AlphaFoldDB" id="A0A518DA81"/>
<keyword evidence="8" id="KW-1185">Reference proteome</keyword>
<keyword evidence="1" id="KW-0547">Nucleotide-binding</keyword>
<dbReference type="SMART" id="SM00487">
    <property type="entry name" value="DEXDc"/>
    <property type="match status" value="1"/>
</dbReference>
<evidence type="ECO:0000259" key="5">
    <source>
        <dbReference type="PROSITE" id="PS51192"/>
    </source>
</evidence>
<keyword evidence="2 7" id="KW-0378">Hydrolase</keyword>
<dbReference type="Proteomes" id="UP000317429">
    <property type="component" value="Chromosome"/>
</dbReference>
<evidence type="ECO:0000256" key="3">
    <source>
        <dbReference type="ARBA" id="ARBA00022806"/>
    </source>
</evidence>
<dbReference type="InterPro" id="IPR000330">
    <property type="entry name" value="SNF2_N"/>
</dbReference>
<dbReference type="NCBIfam" id="NF038317">
    <property type="entry name" value="DISARM_DrmD"/>
    <property type="match status" value="1"/>
</dbReference>
<name>A0A518DA81_9BACT</name>
<dbReference type="Gene3D" id="3.40.50.300">
    <property type="entry name" value="P-loop containing nucleotide triphosphate hydrolases"/>
    <property type="match status" value="1"/>
</dbReference>
<sequence>MATATATLPEQGQLVQLRSRQWVVNQIGQSTLPPSGLSAAQNAQHLLTLSSVEDDAIGEELQVVWEIEPGARVIERFALPDASGFDSPARLDAFLDAVRWGAASTADVRNIQAPFRSGIEIEDYQLDPVVRAIQMPRVNLLIADDVGLGKTIEAGLVALELIIRHRARRMLVVCPSALQVQWRDQMRDKFGLEFRIVDSAMMRELRRRRGIHANPWSHFPRLITSIDFLKRERPLRQFRETLPAPGEPVYPRKYDLLIVDEAHNCAPSGAGKYATDSLRTQALRELTPHFEHKLFLTATPHNGYRESFCALLELLDNQRFSRGAEPDRKQLDAVMVRRLRSDPSFSKKWDGTPRFPPRVLEPIEVPYTDEERACHAALREYTKLRSSRADGAAERFATEFVLKTLKKRLFSSPAAFLATLKRHEESLKTARRKKAAKPTISVLQRELDRLDEEYGDDDEFDQASDDALDSASRLFAEPTPTETGLLKQMKDWAEKASGQRDSKAKQLIAWLHDLLRPGGKWSAERVILFTEYRASQNWLQQQLATEGLGGDRLMTMHGGMDSDRREEVKAAFQASPAISPVRILLATDAASEGLDLQNHCSRLVHYEIPWNPNRMEQRNGRVDRHGQKAPKVQIYHFVGAGYQQKAATGAVTTAGDLEADYEFLMRVAMKIETIREDLGKVGPVIAQQVEEAMLGRRTTLQTEQAESEAQPIRRLLRFERDLQKQVQALMDQYRETRRELRLSPENIATVVQTGLELAGQPPLAPAQTPDGKPCFRLPPMKGSWAACSQGLEHPHTRDLRPITFDESVSRDRDDVVLVHLNHRLPQMCLRLLRAEVWAEKGRSKLQRVTARVIPNNLLEGPAAIAHARLVVIGGDCHRLHEEVIAAGGLIKEGKWGGRLKVGQLEAALAAAGPDEPPTAVQATLLELYPALAEPLGAALEARKKDRVTGLEKRLNERADKEAADIAAILTELKRSIETELDEPEYQQLELFTSPERDQFNRNKEAMRQRAREIPTEINRETAAIRARFADPQARMFPVAVTFLIPAGLA</sequence>
<dbReference type="GO" id="GO:0016787">
    <property type="term" value="F:hydrolase activity"/>
    <property type="evidence" value="ECO:0007669"/>
    <property type="project" value="UniProtKB-KW"/>
</dbReference>
<dbReference type="EC" id="3.6.4.-" evidence="7"/>
<dbReference type="KEGG" id="pnd:Pla175_17700"/>
<dbReference type="CDD" id="cd18011">
    <property type="entry name" value="DEXDc_RapA"/>
    <property type="match status" value="1"/>
</dbReference>
<dbReference type="PANTHER" id="PTHR45766:SF6">
    <property type="entry name" value="SWI_SNF-RELATED MATRIX-ASSOCIATED ACTIN-DEPENDENT REGULATOR OF CHROMATIN SUBFAMILY A-LIKE PROTEIN 1"/>
    <property type="match status" value="1"/>
</dbReference>
<dbReference type="CDD" id="cd18793">
    <property type="entry name" value="SF2_C_SNF"/>
    <property type="match status" value="1"/>
</dbReference>
<dbReference type="EMBL" id="CP036291">
    <property type="protein sequence ID" value="QDU88394.1"/>
    <property type="molecule type" value="Genomic_DNA"/>
</dbReference>
<dbReference type="Gene3D" id="3.40.50.10810">
    <property type="entry name" value="Tandem AAA-ATPase domain"/>
    <property type="match status" value="1"/>
</dbReference>
<dbReference type="GO" id="GO:0004386">
    <property type="term" value="F:helicase activity"/>
    <property type="evidence" value="ECO:0007669"/>
    <property type="project" value="UniProtKB-KW"/>
</dbReference>
<keyword evidence="3" id="KW-0347">Helicase</keyword>
<feature type="domain" description="Helicase C-terminal" evidence="6">
    <location>
        <begin position="503"/>
        <end position="693"/>
    </location>
</feature>